<sequence length="909" mass="98664">MINAETLEDVYMNDPDGDGSGTWYYDLDTSPYDGPIEIAVRGWDARTRYGVWSPFVTLYVNNPEANKPVVTINSPADGTHVNGPVMIQISVKAKNPISSVEVRINGGKWLKAKADGSKGRYKYLWNPPAGASNTSWIEARARDSRGNVGTSLTTYVRLGCAQPEPVTLEPQDRAMWIWEKASYNLFYNDGSKEVLDALAQDTATFDSDPVTTFYLGIDQLHGKHVMQEDPDKVRAFISWAHSKGYKVHATIAGGTIPPYLGAYSRYHEFAVRAMEGVINYNLSSAPDERFDGVNVDIEPYLLPDFKTDQPSVQIQYLDGLAKMIQRRDAAGINLPFGTVIPRWFDTADQARDIPWRGTTTWLSEHVQDISDYIAIMDYRDTAEGSAGIIQSALGELSYANAIGKPGSVVIGVETLDIADGGDPETITFREEGRTYMERELDKVYEAVGSDPAFAGIAMHHYDSLRQLPSDWGPDRITWEPPDDDTPPSAVSVEPTAIAVDHQRIDITFGRAFDNTEVEEYYVYRSTESGFEPDESNLAGSTRGLLFSDTGLLPNTTYYYRVAAVDVRGNRGPVSDETSAVTGDTPLAPMIVRGLEITHTGTSAKVSLRVVDMETNEPIPSANVHGRFAYGAGRFVDIVTDENGIGSATSEAVPADWLVDFFVRRIIAPGYYWAKAYDVQEPLSAYDPPEETPAEPPQEPGADTPSQGDIPDNGAPQDDSPDDGTPQDDIPDDGAPQDDIPDDGAPQDDIPDDGAPQDDSPDDGAPQDDIPDDGAPQDDIPDNGAPQDDSPDDGAPQDDSPGDEQPVHAGLLGLTFNEGKLRPGFSPDITHYTLSVEHDVSAINLTAAISPETTVIVNDVPLSDEQPSVEIPLDTADTTFVIAVTPPGGQAVSYTVTVMRQEAEAASTGP</sequence>
<name>A0AA48M8W1_9BACL</name>
<dbReference type="SMART" id="SM00060">
    <property type="entry name" value="FN3"/>
    <property type="match status" value="1"/>
</dbReference>
<evidence type="ECO:0000256" key="1">
    <source>
        <dbReference type="SAM" id="MobiDB-lite"/>
    </source>
</evidence>
<reference evidence="3" key="1">
    <citation type="submission" date="2023-07" db="EMBL/GenBank/DDBJ databases">
        <authorList>
            <person name="Ivanov I."/>
            <person name="Teneva D."/>
            <person name="Stoikov I."/>
        </authorList>
    </citation>
    <scope>NUCLEOTIDE SEQUENCE</scope>
    <source>
        <strain evidence="3">4475</strain>
    </source>
</reference>
<feature type="domain" description="Fibronectin type-III" evidence="2">
    <location>
        <begin position="486"/>
        <end position="584"/>
    </location>
</feature>
<accession>A0AA48M8W1</accession>
<dbReference type="AlphaFoldDB" id="A0AA48M8W1"/>
<dbReference type="SUPFAM" id="SSF49265">
    <property type="entry name" value="Fibronectin type III"/>
    <property type="match status" value="1"/>
</dbReference>
<dbReference type="InterPro" id="IPR036116">
    <property type="entry name" value="FN3_sf"/>
</dbReference>
<dbReference type="KEGG" id="bayd:BSPP4475_07200"/>
<dbReference type="Pfam" id="PF12733">
    <property type="entry name" value="Cadherin-like"/>
    <property type="match status" value="1"/>
</dbReference>
<dbReference type="EMBL" id="OY569118">
    <property type="protein sequence ID" value="CAJ1002093.1"/>
    <property type="molecule type" value="Genomic_DNA"/>
</dbReference>
<dbReference type="Proteomes" id="UP001189619">
    <property type="component" value="Chromosome"/>
</dbReference>
<evidence type="ECO:0000313" key="3">
    <source>
        <dbReference type="EMBL" id="CAJ1002093.1"/>
    </source>
</evidence>
<dbReference type="InterPro" id="IPR025883">
    <property type="entry name" value="Cadherin-like_domain"/>
</dbReference>
<dbReference type="InterPro" id="IPR003961">
    <property type="entry name" value="FN3_dom"/>
</dbReference>
<dbReference type="PROSITE" id="PS50853">
    <property type="entry name" value="FN3"/>
    <property type="match status" value="1"/>
</dbReference>
<dbReference type="Pfam" id="PF17957">
    <property type="entry name" value="Big_7"/>
    <property type="match status" value="1"/>
</dbReference>
<keyword evidence="4" id="KW-1185">Reference proteome</keyword>
<gene>
    <name evidence="3" type="ORF">BSPP4475_07200</name>
</gene>
<feature type="compositionally biased region" description="Acidic residues" evidence="1">
    <location>
        <begin position="718"/>
        <end position="780"/>
    </location>
</feature>
<dbReference type="InterPro" id="IPR013783">
    <property type="entry name" value="Ig-like_fold"/>
</dbReference>
<dbReference type="CDD" id="cd00063">
    <property type="entry name" value="FN3"/>
    <property type="match status" value="1"/>
</dbReference>
<organism evidence="3 4">
    <name type="scientific">Brevibacillus aydinogluensis</name>
    <dbReference type="NCBI Taxonomy" id="927786"/>
    <lineage>
        <taxon>Bacteria</taxon>
        <taxon>Bacillati</taxon>
        <taxon>Bacillota</taxon>
        <taxon>Bacilli</taxon>
        <taxon>Bacillales</taxon>
        <taxon>Paenibacillaceae</taxon>
        <taxon>Brevibacillus</taxon>
    </lineage>
</organism>
<feature type="compositionally biased region" description="Acidic residues" evidence="1">
    <location>
        <begin position="788"/>
        <end position="801"/>
    </location>
</feature>
<feature type="region of interest" description="Disordered" evidence="1">
    <location>
        <begin position="683"/>
        <end position="808"/>
    </location>
</feature>
<dbReference type="Gene3D" id="2.60.40.10">
    <property type="entry name" value="Immunoglobulins"/>
    <property type="match status" value="2"/>
</dbReference>
<evidence type="ECO:0000313" key="4">
    <source>
        <dbReference type="Proteomes" id="UP001189619"/>
    </source>
</evidence>
<evidence type="ECO:0000259" key="2">
    <source>
        <dbReference type="PROSITE" id="PS50853"/>
    </source>
</evidence>
<proteinExistence type="predicted"/>
<protein>
    <submittedName>
        <fullName evidence="3">Fibronectin type-III domain-containing protein</fullName>
    </submittedName>
</protein>